<dbReference type="PANTHER" id="PTHR43584:SF8">
    <property type="entry name" value="N-ACETYLMURAMATE ALPHA-1-PHOSPHATE URIDYLYLTRANSFERASE"/>
    <property type="match status" value="1"/>
</dbReference>
<dbReference type="InterPro" id="IPR029044">
    <property type="entry name" value="Nucleotide-diphossugar_trans"/>
</dbReference>
<dbReference type="RefSeq" id="WP_150942572.1">
    <property type="nucleotide sequence ID" value="NZ_VCMV01000006.1"/>
</dbReference>
<dbReference type="Gene3D" id="3.90.550.10">
    <property type="entry name" value="Spore Coat Polysaccharide Biosynthesis Protein SpsA, Chain A"/>
    <property type="match status" value="1"/>
</dbReference>
<feature type="domain" description="Nucleotidyl transferase" evidence="3">
    <location>
        <begin position="12"/>
        <end position="147"/>
    </location>
</feature>
<dbReference type="SUPFAM" id="SSF53448">
    <property type="entry name" value="Nucleotide-diphospho-sugar transferases"/>
    <property type="match status" value="1"/>
</dbReference>
<keyword evidence="5" id="KW-1185">Reference proteome</keyword>
<evidence type="ECO:0000313" key="5">
    <source>
        <dbReference type="Proteomes" id="UP000325684"/>
    </source>
</evidence>
<dbReference type="Proteomes" id="UP000325684">
    <property type="component" value="Unassembled WGS sequence"/>
</dbReference>
<dbReference type="InterPro" id="IPR005835">
    <property type="entry name" value="NTP_transferase_dom"/>
</dbReference>
<protein>
    <submittedName>
        <fullName evidence="4">Nucleotidyltransferase family protein</fullName>
    </submittedName>
</protein>
<evidence type="ECO:0000256" key="2">
    <source>
        <dbReference type="ARBA" id="ARBA00022695"/>
    </source>
</evidence>
<dbReference type="InterPro" id="IPR050065">
    <property type="entry name" value="GlmU-like"/>
</dbReference>
<dbReference type="GO" id="GO:0016779">
    <property type="term" value="F:nucleotidyltransferase activity"/>
    <property type="evidence" value="ECO:0007669"/>
    <property type="project" value="UniProtKB-KW"/>
</dbReference>
<keyword evidence="1 4" id="KW-0808">Transferase</keyword>
<reference evidence="4 5" key="1">
    <citation type="journal article" date="2019" name="Microorganisms">
        <title>Genome Insights into the Novel Species Microvirga brassicacearum, a Rapeseed Endophyte with Biotechnological Potential.</title>
        <authorList>
            <person name="Jimenez-Gomez A."/>
            <person name="Saati-Santamaria Z."/>
            <person name="Igual J.M."/>
            <person name="Rivas R."/>
            <person name="Mateos P.F."/>
            <person name="Garcia-Fraile P."/>
        </authorList>
    </citation>
    <scope>NUCLEOTIDE SEQUENCE [LARGE SCALE GENOMIC DNA]</scope>
    <source>
        <strain evidence="4 5">CDVBN77</strain>
    </source>
</reference>
<organism evidence="4 5">
    <name type="scientific">Microvirga brassicacearum</name>
    <dbReference type="NCBI Taxonomy" id="2580413"/>
    <lineage>
        <taxon>Bacteria</taxon>
        <taxon>Pseudomonadati</taxon>
        <taxon>Pseudomonadota</taxon>
        <taxon>Alphaproteobacteria</taxon>
        <taxon>Hyphomicrobiales</taxon>
        <taxon>Methylobacteriaceae</taxon>
        <taxon>Microvirga</taxon>
    </lineage>
</organism>
<name>A0A5N3PFB0_9HYPH</name>
<dbReference type="CDD" id="cd06422">
    <property type="entry name" value="NTP_transferase_like_1"/>
    <property type="match status" value="1"/>
</dbReference>
<keyword evidence="2" id="KW-0548">Nucleotidyltransferase</keyword>
<evidence type="ECO:0000259" key="3">
    <source>
        <dbReference type="Pfam" id="PF00483"/>
    </source>
</evidence>
<dbReference type="EMBL" id="VCMV01000006">
    <property type="protein sequence ID" value="KAB0268390.1"/>
    <property type="molecule type" value="Genomic_DNA"/>
</dbReference>
<accession>A0A5N3PFB0</accession>
<dbReference type="OrthoDB" id="9788272at2"/>
<dbReference type="PANTHER" id="PTHR43584">
    <property type="entry name" value="NUCLEOTIDYL TRANSFERASE"/>
    <property type="match status" value="1"/>
</dbReference>
<evidence type="ECO:0000256" key="1">
    <source>
        <dbReference type="ARBA" id="ARBA00022679"/>
    </source>
</evidence>
<comment type="caution">
    <text evidence="4">The sequence shown here is derived from an EMBL/GenBank/DDBJ whole genome shotgun (WGS) entry which is preliminary data.</text>
</comment>
<evidence type="ECO:0000313" key="4">
    <source>
        <dbReference type="EMBL" id="KAB0268390.1"/>
    </source>
</evidence>
<sequence>MSQPLSNAPTSAIVLAAGLGKRMLPLTATMPKPLVKVGGRTLIDFALDRLDEAGMTMVVVNVHHFADMLEAHLRTRHSPLVVISDEREAVLETGGGVKKALPLLGAAPFITFNSDSIWVEGAQPNLSRLMEAWDPAEMDILMLVAPRDTSVGYEGEGDFGMASSGRLQRRKPGERVPFVYAGVAIVKPEMVQGTPDGPFSANLFYDRAIANGRLYGLELDGQWLHVGEPHAIAEAEACLTASVR</sequence>
<proteinExistence type="predicted"/>
<dbReference type="AlphaFoldDB" id="A0A5N3PFB0"/>
<dbReference type="Pfam" id="PF00483">
    <property type="entry name" value="NTP_transferase"/>
    <property type="match status" value="1"/>
</dbReference>
<gene>
    <name evidence="4" type="ORF">FEZ63_05180</name>
</gene>